<evidence type="ECO:0000256" key="9">
    <source>
        <dbReference type="ARBA" id="ARBA00022777"/>
    </source>
</evidence>
<keyword evidence="9" id="KW-0418">Kinase</keyword>
<evidence type="ECO:0000256" key="1">
    <source>
        <dbReference type="ARBA" id="ARBA00004479"/>
    </source>
</evidence>
<dbReference type="EnsemblMetazoa" id="XM_020005063.1">
    <property type="protein sequence ID" value="XP_019860622.1"/>
    <property type="gene ID" value="LOC100637153"/>
</dbReference>
<dbReference type="PANTHER" id="PTHR23255:SF71">
    <property type="entry name" value="RECEPTOR PROTEIN SERINE_THREONINE KINASE"/>
    <property type="match status" value="1"/>
</dbReference>
<evidence type="ECO:0000256" key="14">
    <source>
        <dbReference type="PROSITE-ProRule" id="PRU10141"/>
    </source>
</evidence>
<dbReference type="PANTHER" id="PTHR23255">
    <property type="entry name" value="TRANSFORMING GROWTH FACTOR-BETA RECEPTOR TYPE I AND II"/>
    <property type="match status" value="1"/>
</dbReference>
<dbReference type="Pfam" id="PF07714">
    <property type="entry name" value="PK_Tyr_Ser-Thr"/>
    <property type="match status" value="1"/>
</dbReference>
<keyword evidence="6 16" id="KW-0812">Transmembrane</keyword>
<evidence type="ECO:0000256" key="16">
    <source>
        <dbReference type="SAM" id="Phobius"/>
    </source>
</evidence>
<sequence>MLRFLTFLFLFLSCITVSLSNRLCYGTYDTSDNDAYNNDNGTCSFQPPRDYCFFAINNHKIVTRGCSQRNPGDIGTLICLNHWIYDPINNRSLYCCQGNYCNECPDIEELCEEYAQVTSLLNVTNPPSECNTNLLTCASSSSISMTSTPGISLSQTPSSSVTVSSTPTPTPNGLSQTYIVFISATSTFLFILILIIVGFFVFSCITRGRRRDPSDHIIEITDVSSSGVSSSLRGPRLLQQRTMSHDVTKISVIGQGRFGKVWRCSYEEKHIAMKVFKNMHMAVFKREVEIYDTYMLYHENILRFIGHDQIEFADTIELRLYTEYHENGTLQDYLKSKPVFHFPECHQMAVSLSSGLTYLHKTIVAGKIKPGIAHRDLKSSNILVKTDYTLCIADLGLAIKQSESGDGVDQIPANKLSGTKRYMSPEILNESLDYGRFICYAQSDIYSFSLIIWEIFNCCEIDGVPRSYQLPYCEWVPTDPDIDQMKQCVCVNNRRPTIPDSWTESETLSPIAKLLDSSWATQASSRISALRISKILKGIDFKKEKIQNE</sequence>
<evidence type="ECO:0000259" key="18">
    <source>
        <dbReference type="PROSITE" id="PS50011"/>
    </source>
</evidence>
<evidence type="ECO:0000256" key="3">
    <source>
        <dbReference type="ARBA" id="ARBA00012401"/>
    </source>
</evidence>
<evidence type="ECO:0000256" key="7">
    <source>
        <dbReference type="ARBA" id="ARBA00022729"/>
    </source>
</evidence>
<keyword evidence="13" id="KW-0675">Receptor</keyword>
<dbReference type="GO" id="GO:0071363">
    <property type="term" value="P:cellular response to growth factor stimulus"/>
    <property type="evidence" value="ECO:0007669"/>
    <property type="project" value="TreeGrafter"/>
</dbReference>
<dbReference type="GO" id="GO:0005886">
    <property type="term" value="C:plasma membrane"/>
    <property type="evidence" value="ECO:0007669"/>
    <property type="project" value="TreeGrafter"/>
</dbReference>
<feature type="chain" id="PRO_5042835737" description="receptor protein serine/threonine kinase" evidence="17">
    <location>
        <begin position="21"/>
        <end position="549"/>
    </location>
</feature>
<protein>
    <recommendedName>
        <fullName evidence="3">receptor protein serine/threonine kinase</fullName>
        <ecNumber evidence="3">2.7.11.30</ecNumber>
    </recommendedName>
</protein>
<dbReference type="InterPro" id="IPR008271">
    <property type="entry name" value="Ser/Thr_kinase_AS"/>
</dbReference>
<dbReference type="Proteomes" id="UP000007879">
    <property type="component" value="Unassembled WGS sequence"/>
</dbReference>
<dbReference type="GO" id="GO:0043235">
    <property type="term" value="C:receptor complex"/>
    <property type="evidence" value="ECO:0007669"/>
    <property type="project" value="TreeGrafter"/>
</dbReference>
<dbReference type="KEGG" id="aqu:100637153"/>
<evidence type="ECO:0000256" key="5">
    <source>
        <dbReference type="ARBA" id="ARBA00022679"/>
    </source>
</evidence>
<dbReference type="SMART" id="SM00220">
    <property type="entry name" value="S_TKc"/>
    <property type="match status" value="1"/>
</dbReference>
<dbReference type="GeneID" id="100637153"/>
<name>A0AAN0JU87_AMPQE</name>
<dbReference type="Gene3D" id="1.10.510.10">
    <property type="entry name" value="Transferase(Phosphotransferase) domain 1"/>
    <property type="match status" value="1"/>
</dbReference>
<keyword evidence="11 16" id="KW-1133">Transmembrane helix</keyword>
<dbReference type="PROSITE" id="PS50011">
    <property type="entry name" value="PROTEIN_KINASE_DOM"/>
    <property type="match status" value="1"/>
</dbReference>
<dbReference type="InterPro" id="IPR000333">
    <property type="entry name" value="TGFB_receptor"/>
</dbReference>
<organism evidence="19 20">
    <name type="scientific">Amphimedon queenslandica</name>
    <name type="common">Sponge</name>
    <dbReference type="NCBI Taxonomy" id="400682"/>
    <lineage>
        <taxon>Eukaryota</taxon>
        <taxon>Metazoa</taxon>
        <taxon>Porifera</taxon>
        <taxon>Demospongiae</taxon>
        <taxon>Heteroscleromorpha</taxon>
        <taxon>Haplosclerida</taxon>
        <taxon>Niphatidae</taxon>
        <taxon>Amphimedon</taxon>
    </lineage>
</organism>
<dbReference type="GO" id="GO:0004675">
    <property type="term" value="F:transmembrane receptor protein serine/threonine kinase activity"/>
    <property type="evidence" value="ECO:0007669"/>
    <property type="project" value="UniProtKB-EC"/>
</dbReference>
<feature type="signal peptide" evidence="17">
    <location>
        <begin position="1"/>
        <end position="20"/>
    </location>
</feature>
<evidence type="ECO:0000256" key="17">
    <source>
        <dbReference type="SAM" id="SignalP"/>
    </source>
</evidence>
<dbReference type="PROSITE" id="PS00108">
    <property type="entry name" value="PROTEIN_KINASE_ST"/>
    <property type="match status" value="1"/>
</dbReference>
<comment type="subcellular location">
    <subcellularLocation>
        <location evidence="1">Membrane</location>
        <topology evidence="1">Single-pass type I membrane protein</topology>
    </subcellularLocation>
</comment>
<evidence type="ECO:0000256" key="12">
    <source>
        <dbReference type="ARBA" id="ARBA00023136"/>
    </source>
</evidence>
<feature type="compositionally biased region" description="Low complexity" evidence="15">
    <location>
        <begin position="148"/>
        <end position="167"/>
    </location>
</feature>
<dbReference type="RefSeq" id="XP_019860622.1">
    <property type="nucleotide sequence ID" value="XM_020005063.1"/>
</dbReference>
<keyword evidence="12 16" id="KW-0472">Membrane</keyword>
<feature type="binding site" evidence="14">
    <location>
        <position position="285"/>
    </location>
    <ligand>
        <name>ATP</name>
        <dbReference type="ChEBI" id="CHEBI:30616"/>
    </ligand>
</feature>
<comment type="similarity">
    <text evidence="2">Belongs to the protein kinase superfamily. TKL Ser/Thr protein kinase family. TGFB receptor subfamily.</text>
</comment>
<evidence type="ECO:0000256" key="2">
    <source>
        <dbReference type="ARBA" id="ARBA00009605"/>
    </source>
</evidence>
<dbReference type="InterPro" id="IPR001245">
    <property type="entry name" value="Ser-Thr/Tyr_kinase_cat_dom"/>
</dbReference>
<dbReference type="EC" id="2.7.11.30" evidence="3"/>
<feature type="domain" description="Protein kinase" evidence="18">
    <location>
        <begin position="247"/>
        <end position="536"/>
    </location>
</feature>
<keyword evidence="20" id="KW-1185">Reference proteome</keyword>
<evidence type="ECO:0000256" key="6">
    <source>
        <dbReference type="ARBA" id="ARBA00022692"/>
    </source>
</evidence>
<dbReference type="InterPro" id="IPR011009">
    <property type="entry name" value="Kinase-like_dom_sf"/>
</dbReference>
<dbReference type="InterPro" id="IPR017441">
    <property type="entry name" value="Protein_kinase_ATP_BS"/>
</dbReference>
<dbReference type="PROSITE" id="PS00107">
    <property type="entry name" value="PROTEIN_KINASE_ATP"/>
    <property type="match status" value="1"/>
</dbReference>
<evidence type="ECO:0000313" key="20">
    <source>
        <dbReference type="Proteomes" id="UP000007879"/>
    </source>
</evidence>
<evidence type="ECO:0000256" key="13">
    <source>
        <dbReference type="ARBA" id="ARBA00023170"/>
    </source>
</evidence>
<keyword evidence="7 17" id="KW-0732">Signal</keyword>
<feature type="transmembrane region" description="Helical" evidence="16">
    <location>
        <begin position="178"/>
        <end position="202"/>
    </location>
</feature>
<reference evidence="19" key="2">
    <citation type="submission" date="2024-06" db="UniProtKB">
        <authorList>
            <consortium name="EnsemblMetazoa"/>
        </authorList>
    </citation>
    <scope>IDENTIFICATION</scope>
</reference>
<dbReference type="Gene3D" id="3.30.200.20">
    <property type="entry name" value="Phosphorylase Kinase, domain 1"/>
    <property type="match status" value="1"/>
</dbReference>
<keyword evidence="4" id="KW-0723">Serine/threonine-protein kinase</keyword>
<dbReference type="SUPFAM" id="SSF56112">
    <property type="entry name" value="Protein kinase-like (PK-like)"/>
    <property type="match status" value="1"/>
</dbReference>
<dbReference type="AlphaFoldDB" id="A0AAN0JU87"/>
<keyword evidence="10 14" id="KW-0067">ATP-binding</keyword>
<evidence type="ECO:0000256" key="4">
    <source>
        <dbReference type="ARBA" id="ARBA00022527"/>
    </source>
</evidence>
<evidence type="ECO:0000256" key="15">
    <source>
        <dbReference type="SAM" id="MobiDB-lite"/>
    </source>
</evidence>
<reference evidence="20" key="1">
    <citation type="journal article" date="2010" name="Nature">
        <title>The Amphimedon queenslandica genome and the evolution of animal complexity.</title>
        <authorList>
            <person name="Srivastava M."/>
            <person name="Simakov O."/>
            <person name="Chapman J."/>
            <person name="Fahey B."/>
            <person name="Gauthier M.E."/>
            <person name="Mitros T."/>
            <person name="Richards G.S."/>
            <person name="Conaco C."/>
            <person name="Dacre M."/>
            <person name="Hellsten U."/>
            <person name="Larroux C."/>
            <person name="Putnam N.H."/>
            <person name="Stanke M."/>
            <person name="Adamska M."/>
            <person name="Darling A."/>
            <person name="Degnan S.M."/>
            <person name="Oakley T.H."/>
            <person name="Plachetzki D.C."/>
            <person name="Zhai Y."/>
            <person name="Adamski M."/>
            <person name="Calcino A."/>
            <person name="Cummins S.F."/>
            <person name="Goodstein D.M."/>
            <person name="Harris C."/>
            <person name="Jackson D.J."/>
            <person name="Leys S.P."/>
            <person name="Shu S."/>
            <person name="Woodcroft B.J."/>
            <person name="Vervoort M."/>
            <person name="Kosik K.S."/>
            <person name="Manning G."/>
            <person name="Degnan B.M."/>
            <person name="Rokhsar D.S."/>
        </authorList>
    </citation>
    <scope>NUCLEOTIDE SEQUENCE [LARGE SCALE GENOMIC DNA]</scope>
</reference>
<evidence type="ECO:0000256" key="10">
    <source>
        <dbReference type="ARBA" id="ARBA00022840"/>
    </source>
</evidence>
<dbReference type="GO" id="GO:0005524">
    <property type="term" value="F:ATP binding"/>
    <property type="evidence" value="ECO:0007669"/>
    <property type="project" value="UniProtKB-UniRule"/>
</dbReference>
<dbReference type="InterPro" id="IPR000719">
    <property type="entry name" value="Prot_kinase_dom"/>
</dbReference>
<proteinExistence type="inferred from homology"/>
<evidence type="ECO:0000256" key="8">
    <source>
        <dbReference type="ARBA" id="ARBA00022741"/>
    </source>
</evidence>
<feature type="region of interest" description="Disordered" evidence="15">
    <location>
        <begin position="148"/>
        <end position="168"/>
    </location>
</feature>
<evidence type="ECO:0000256" key="11">
    <source>
        <dbReference type="ARBA" id="ARBA00022989"/>
    </source>
</evidence>
<evidence type="ECO:0000313" key="19">
    <source>
        <dbReference type="EnsemblMetazoa" id="XP_019860622.1"/>
    </source>
</evidence>
<accession>A0AAN0JU87</accession>
<keyword evidence="8 14" id="KW-0547">Nucleotide-binding</keyword>
<keyword evidence="5" id="KW-0808">Transferase</keyword>